<dbReference type="Proteomes" id="UP001374579">
    <property type="component" value="Unassembled WGS sequence"/>
</dbReference>
<evidence type="ECO:0000259" key="4">
    <source>
        <dbReference type="PROSITE" id="PS50948"/>
    </source>
</evidence>
<evidence type="ECO:0008006" key="7">
    <source>
        <dbReference type="Google" id="ProtNLM"/>
    </source>
</evidence>
<evidence type="ECO:0000259" key="3">
    <source>
        <dbReference type="PROSITE" id="PS50041"/>
    </source>
</evidence>
<evidence type="ECO:0000313" key="5">
    <source>
        <dbReference type="EMBL" id="KAK7098529.1"/>
    </source>
</evidence>
<keyword evidence="6" id="KW-1185">Reference proteome</keyword>
<sequence length="560" mass="62140">MRVIGINKGLLTAAFRPMTVVIISSVMVQILADADHTVKWTWYREVKLTWNSASKFCHEKRGSLPTLDTKQAMNTFQGAMKSGLRSDDHVPNFGIWIGLHSVVDGLLPNVWERNCTTHLDKSFWKTDSKARNDQKCTRVTLNESKPQEFVWLQTPCNATKGVVCEFPLLNAFSSFKNYSNQKLTFAPNKTSTSLGSAEECRSECLQQQVSRATCVAAMFTLSLEEGVKDCQMYFGDFLLNGSVTHNVDNATTTMLRMGVYNATEGHHEADPSESDEPAPAATPGGCNYTDRCGCPNYMKGKVKNFECGATQNICKDVGKSDGKVATVQSEDLNRTIQCYCGAPDTEGFLVRARFTTENLGNDAEREVSNTVGDNSYTCPRLEGEEHTCIERGDNFQIRKCIVSCHSQTQTSTEKRSVLCKASNTEEETPHCLTTEEDTTPTITTTSTLPSSPSDPDSDTSTNTTCCPCPEVRNFTHDYPGLTGEQLAEKLEEEIKKELTLDTSKLSKTLAKKTSKYDNRRSSQALGSVGVVVIVVVFSLVVLFDLHKLTHFWGRRCRKHC</sequence>
<dbReference type="InterPro" id="IPR003609">
    <property type="entry name" value="Pan_app"/>
</dbReference>
<dbReference type="PROSITE" id="PS50041">
    <property type="entry name" value="C_TYPE_LECTIN_2"/>
    <property type="match status" value="1"/>
</dbReference>
<gene>
    <name evidence="5" type="ORF">V1264_002802</name>
</gene>
<dbReference type="InterPro" id="IPR016186">
    <property type="entry name" value="C-type_lectin-like/link_sf"/>
</dbReference>
<feature type="region of interest" description="Disordered" evidence="1">
    <location>
        <begin position="428"/>
        <end position="461"/>
    </location>
</feature>
<dbReference type="EMBL" id="JBAMIC010000012">
    <property type="protein sequence ID" value="KAK7098529.1"/>
    <property type="molecule type" value="Genomic_DNA"/>
</dbReference>
<dbReference type="PROSITE" id="PS50948">
    <property type="entry name" value="PAN"/>
    <property type="match status" value="1"/>
</dbReference>
<comment type="caution">
    <text evidence="5">The sequence shown here is derived from an EMBL/GenBank/DDBJ whole genome shotgun (WGS) entry which is preliminary data.</text>
</comment>
<dbReference type="InterPro" id="IPR016187">
    <property type="entry name" value="CTDL_fold"/>
</dbReference>
<protein>
    <recommendedName>
        <fullName evidence="7">C-type lectin domain-containing protein</fullName>
    </recommendedName>
</protein>
<keyword evidence="2" id="KW-1133">Transmembrane helix</keyword>
<name>A0AAN9B639_9CAEN</name>
<reference evidence="5 6" key="1">
    <citation type="submission" date="2024-02" db="EMBL/GenBank/DDBJ databases">
        <title>Chromosome-scale genome assembly of the rough periwinkle Littorina saxatilis.</title>
        <authorList>
            <person name="De Jode A."/>
            <person name="Faria R."/>
            <person name="Formenti G."/>
            <person name="Sims Y."/>
            <person name="Smith T.P."/>
            <person name="Tracey A."/>
            <person name="Wood J.M.D."/>
            <person name="Zagrodzka Z.B."/>
            <person name="Johannesson K."/>
            <person name="Butlin R.K."/>
            <person name="Leder E.H."/>
        </authorList>
    </citation>
    <scope>NUCLEOTIDE SEQUENCE [LARGE SCALE GENOMIC DNA]</scope>
    <source>
        <strain evidence="5">Snail1</strain>
        <tissue evidence="5">Muscle</tissue>
    </source>
</reference>
<proteinExistence type="predicted"/>
<feature type="transmembrane region" description="Helical" evidence="2">
    <location>
        <begin position="524"/>
        <end position="545"/>
    </location>
</feature>
<keyword evidence="2" id="KW-0812">Transmembrane</keyword>
<dbReference type="InterPro" id="IPR001304">
    <property type="entry name" value="C-type_lectin-like"/>
</dbReference>
<keyword evidence="2" id="KW-0472">Membrane</keyword>
<organism evidence="5 6">
    <name type="scientific">Littorina saxatilis</name>
    <dbReference type="NCBI Taxonomy" id="31220"/>
    <lineage>
        <taxon>Eukaryota</taxon>
        <taxon>Metazoa</taxon>
        <taxon>Spiralia</taxon>
        <taxon>Lophotrochozoa</taxon>
        <taxon>Mollusca</taxon>
        <taxon>Gastropoda</taxon>
        <taxon>Caenogastropoda</taxon>
        <taxon>Littorinimorpha</taxon>
        <taxon>Littorinoidea</taxon>
        <taxon>Littorinidae</taxon>
        <taxon>Littorina</taxon>
    </lineage>
</organism>
<dbReference type="CDD" id="cd00037">
    <property type="entry name" value="CLECT"/>
    <property type="match status" value="1"/>
</dbReference>
<dbReference type="Pfam" id="PF00059">
    <property type="entry name" value="Lectin_C"/>
    <property type="match status" value="1"/>
</dbReference>
<feature type="domain" description="Apple" evidence="4">
    <location>
        <begin position="164"/>
        <end position="258"/>
    </location>
</feature>
<accession>A0AAN9B639</accession>
<evidence type="ECO:0000313" key="6">
    <source>
        <dbReference type="Proteomes" id="UP001374579"/>
    </source>
</evidence>
<evidence type="ECO:0000256" key="1">
    <source>
        <dbReference type="SAM" id="MobiDB-lite"/>
    </source>
</evidence>
<dbReference type="AlphaFoldDB" id="A0AAN9B639"/>
<dbReference type="SUPFAM" id="SSF56436">
    <property type="entry name" value="C-type lectin-like"/>
    <property type="match status" value="1"/>
</dbReference>
<feature type="domain" description="C-type lectin" evidence="3">
    <location>
        <begin position="40"/>
        <end position="165"/>
    </location>
</feature>
<evidence type="ECO:0000256" key="2">
    <source>
        <dbReference type="SAM" id="Phobius"/>
    </source>
</evidence>
<feature type="compositionally biased region" description="Low complexity" evidence="1">
    <location>
        <begin position="439"/>
        <end position="461"/>
    </location>
</feature>
<dbReference type="Gene3D" id="3.10.100.10">
    <property type="entry name" value="Mannose-Binding Protein A, subunit A"/>
    <property type="match status" value="1"/>
</dbReference>